<reference evidence="1 2" key="1">
    <citation type="submission" date="2021-12" db="EMBL/GenBank/DDBJ databases">
        <title>Discovery of the Pendulisporaceae a myxobacterial family with distinct sporulation behavior and unique specialized metabolism.</title>
        <authorList>
            <person name="Garcia R."/>
            <person name="Popoff A."/>
            <person name="Bader C.D."/>
            <person name="Loehr J."/>
            <person name="Walesch S."/>
            <person name="Walt C."/>
            <person name="Boldt J."/>
            <person name="Bunk B."/>
            <person name="Haeckl F.J.F.P.J."/>
            <person name="Gunesch A.P."/>
            <person name="Birkelbach J."/>
            <person name="Nuebel U."/>
            <person name="Pietschmann T."/>
            <person name="Bach T."/>
            <person name="Mueller R."/>
        </authorList>
    </citation>
    <scope>NUCLEOTIDE SEQUENCE [LARGE SCALE GENOMIC DNA]</scope>
    <source>
        <strain evidence="1 2">MSr12523</strain>
    </source>
</reference>
<accession>A0ABZ2KKW6</accession>
<organism evidence="1 2">
    <name type="scientific">Pendulispora brunnea</name>
    <dbReference type="NCBI Taxonomy" id="2905690"/>
    <lineage>
        <taxon>Bacteria</taxon>
        <taxon>Pseudomonadati</taxon>
        <taxon>Myxococcota</taxon>
        <taxon>Myxococcia</taxon>
        <taxon>Myxococcales</taxon>
        <taxon>Sorangiineae</taxon>
        <taxon>Pendulisporaceae</taxon>
        <taxon>Pendulispora</taxon>
    </lineage>
</organism>
<keyword evidence="2" id="KW-1185">Reference proteome</keyword>
<sequence length="155" mass="17451">MLKEITHYVAFRGANGELRGAAGHDGTVRHVFTHHDGTSRNPNIFFPHHPRAPHGRPTGHHDAHRDIATQLWVMFAAIDLKGTARIAEEVIGKAPSAEQRARIAMRLIKWRVTRIEAFTAGLAKRSRELFDDVRLDCIGVDPVAEKNVVYRSTYQ</sequence>
<dbReference type="Proteomes" id="UP001379533">
    <property type="component" value="Chromosome"/>
</dbReference>
<dbReference type="RefSeq" id="WP_394848575.1">
    <property type="nucleotide sequence ID" value="NZ_CP089982.1"/>
</dbReference>
<protein>
    <submittedName>
        <fullName evidence="1">Uncharacterized protein</fullName>
    </submittedName>
</protein>
<evidence type="ECO:0000313" key="1">
    <source>
        <dbReference type="EMBL" id="WXA97958.1"/>
    </source>
</evidence>
<evidence type="ECO:0000313" key="2">
    <source>
        <dbReference type="Proteomes" id="UP001379533"/>
    </source>
</evidence>
<name>A0ABZ2KKW6_9BACT</name>
<gene>
    <name evidence="1" type="ORF">LZC95_14085</name>
</gene>
<dbReference type="EMBL" id="CP089982">
    <property type="protein sequence ID" value="WXA97958.1"/>
    <property type="molecule type" value="Genomic_DNA"/>
</dbReference>
<proteinExistence type="predicted"/>